<evidence type="ECO:0000313" key="4">
    <source>
        <dbReference type="WBParaSite" id="HPLM_0001838901-mRNA-1"/>
    </source>
</evidence>
<dbReference type="EMBL" id="UZAF01020541">
    <property type="protein sequence ID" value="VDO70753.1"/>
    <property type="molecule type" value="Genomic_DNA"/>
</dbReference>
<accession>A0A0N4X215</accession>
<feature type="region of interest" description="Disordered" evidence="1">
    <location>
        <begin position="14"/>
        <end position="37"/>
    </location>
</feature>
<sequence>MLFGLAAHVSRIAPPIAPPTQGGAEMGEESHTVGGGDALSAAVDDLCPRAHLHRRRRRPFVTSTTILWQTPHQKVN</sequence>
<evidence type="ECO:0000313" key="2">
    <source>
        <dbReference type="EMBL" id="VDO70753.1"/>
    </source>
</evidence>
<organism evidence="4">
    <name type="scientific">Haemonchus placei</name>
    <name type="common">Barber's pole worm</name>
    <dbReference type="NCBI Taxonomy" id="6290"/>
    <lineage>
        <taxon>Eukaryota</taxon>
        <taxon>Metazoa</taxon>
        <taxon>Ecdysozoa</taxon>
        <taxon>Nematoda</taxon>
        <taxon>Chromadorea</taxon>
        <taxon>Rhabditida</taxon>
        <taxon>Rhabditina</taxon>
        <taxon>Rhabditomorpha</taxon>
        <taxon>Strongyloidea</taxon>
        <taxon>Trichostrongylidae</taxon>
        <taxon>Haemonchus</taxon>
    </lineage>
</organism>
<dbReference type="AlphaFoldDB" id="A0A0N4X215"/>
<keyword evidence="3" id="KW-1185">Reference proteome</keyword>
<evidence type="ECO:0000256" key="1">
    <source>
        <dbReference type="SAM" id="MobiDB-lite"/>
    </source>
</evidence>
<proteinExistence type="predicted"/>
<dbReference type="Proteomes" id="UP000268014">
    <property type="component" value="Unassembled WGS sequence"/>
</dbReference>
<name>A0A0N4X215_HAEPC</name>
<gene>
    <name evidence="2" type="ORF">HPLM_LOCUS18381</name>
</gene>
<reference evidence="4" key="1">
    <citation type="submission" date="2017-02" db="UniProtKB">
        <authorList>
            <consortium name="WormBaseParasite"/>
        </authorList>
    </citation>
    <scope>IDENTIFICATION</scope>
</reference>
<protein>
    <submittedName>
        <fullName evidence="4">Secreted protein</fullName>
    </submittedName>
</protein>
<reference evidence="2 3" key="2">
    <citation type="submission" date="2018-11" db="EMBL/GenBank/DDBJ databases">
        <authorList>
            <consortium name="Pathogen Informatics"/>
        </authorList>
    </citation>
    <scope>NUCLEOTIDE SEQUENCE [LARGE SCALE GENOMIC DNA]</scope>
    <source>
        <strain evidence="2 3">MHpl1</strain>
    </source>
</reference>
<dbReference type="WBParaSite" id="HPLM_0001838901-mRNA-1">
    <property type="protein sequence ID" value="HPLM_0001838901-mRNA-1"/>
    <property type="gene ID" value="HPLM_0001838901"/>
</dbReference>
<evidence type="ECO:0000313" key="3">
    <source>
        <dbReference type="Proteomes" id="UP000268014"/>
    </source>
</evidence>